<evidence type="ECO:0000256" key="2">
    <source>
        <dbReference type="ARBA" id="ARBA00022490"/>
    </source>
</evidence>
<feature type="binding site" evidence="6">
    <location>
        <position position="205"/>
    </location>
    <ligand>
        <name>S-adenosyl-L-methionine</name>
        <dbReference type="ChEBI" id="CHEBI:59789"/>
    </ligand>
</feature>
<keyword evidence="3 6" id="KW-0489">Methyltransferase</keyword>
<feature type="binding site" evidence="6">
    <location>
        <position position="119"/>
    </location>
    <ligand>
        <name>S-adenosyl-L-methionine</name>
        <dbReference type="ChEBI" id="CHEBI:59789"/>
    </ligand>
</feature>
<feature type="binding site" evidence="6">
    <location>
        <position position="162"/>
    </location>
    <ligand>
        <name>S-adenosyl-L-methionine</name>
        <dbReference type="ChEBI" id="CHEBI:59789"/>
    </ligand>
</feature>
<dbReference type="AlphaFoldDB" id="V7HV59"/>
<dbReference type="PANTHER" id="PTHR43648">
    <property type="entry name" value="ELECTRON TRANSFER FLAVOPROTEIN BETA SUBUNIT LYSINE METHYLTRANSFERASE"/>
    <property type="match status" value="1"/>
</dbReference>
<comment type="similarity">
    <text evidence="1 6">Belongs to the methyltransferase superfamily. PrmA family.</text>
</comment>
<evidence type="ECO:0000256" key="1">
    <source>
        <dbReference type="ARBA" id="ARBA00009741"/>
    </source>
</evidence>
<comment type="function">
    <text evidence="6">Methylates ribosomal protein L11.</text>
</comment>
<keyword evidence="8" id="KW-1185">Reference proteome</keyword>
<evidence type="ECO:0000256" key="6">
    <source>
        <dbReference type="HAMAP-Rule" id="MF_00735"/>
    </source>
</evidence>
<name>V7HV59_9LACO</name>
<dbReference type="CDD" id="cd02440">
    <property type="entry name" value="AdoMet_MTases"/>
    <property type="match status" value="1"/>
</dbReference>
<dbReference type="EMBL" id="AWWH01000201">
    <property type="protein sequence ID" value="ETA73150.1"/>
    <property type="molecule type" value="Genomic_DNA"/>
</dbReference>
<keyword evidence="7" id="KW-0687">Ribonucleoprotein</keyword>
<dbReference type="InterPro" id="IPR004498">
    <property type="entry name" value="Ribosomal_PrmA_MeTrfase"/>
</dbReference>
<dbReference type="PIRSF" id="PIRSF000401">
    <property type="entry name" value="RPL11_MTase"/>
    <property type="match status" value="1"/>
</dbReference>
<dbReference type="NCBIfam" id="TIGR00406">
    <property type="entry name" value="prmA"/>
    <property type="match status" value="1"/>
</dbReference>
<dbReference type="GO" id="GO:0005737">
    <property type="term" value="C:cytoplasm"/>
    <property type="evidence" value="ECO:0007669"/>
    <property type="project" value="UniProtKB-SubCell"/>
</dbReference>
<sequence>MENGAGGVQFDDERSDDNVALITYFQENEASPELVQELTVKIQALSDFGLNPGPATVTIETTNDDKWATAWEKYYRPVRLTRYLTVVPSWTDYQASQADEKIMRLDPGKAFGTGTHPTTKLSLQALETVMRGGEVVLDVGTGSGVLSIAAKLFGAGEIYATDVDDEAVKSAQKNLDLNPVAKNVHVQVSDLLKGIDIQADLMLANILPDVLVRLIPEAPKNLKPGGLLITSGIITAKRDLILTTMQDAGFEILQTLNEGDWHAIIGRLKTEEN</sequence>
<keyword evidence="7" id="KW-0689">Ribosomal protein</keyword>
<dbReference type="GO" id="GO:0016279">
    <property type="term" value="F:protein-lysine N-methyltransferase activity"/>
    <property type="evidence" value="ECO:0007669"/>
    <property type="project" value="RHEA"/>
</dbReference>
<keyword evidence="4 6" id="KW-0808">Transferase</keyword>
<dbReference type="GO" id="GO:0032259">
    <property type="term" value="P:methylation"/>
    <property type="evidence" value="ECO:0007669"/>
    <property type="project" value="UniProtKB-KW"/>
</dbReference>
<dbReference type="PATRIC" id="fig|1392007.3.peg.2008"/>
<dbReference type="SUPFAM" id="SSF53335">
    <property type="entry name" value="S-adenosyl-L-methionine-dependent methyltransferases"/>
    <property type="match status" value="1"/>
</dbReference>
<keyword evidence="2 6" id="KW-0963">Cytoplasm</keyword>
<comment type="subcellular location">
    <subcellularLocation>
        <location evidence="6">Cytoplasm</location>
    </subcellularLocation>
</comment>
<dbReference type="InterPro" id="IPR029063">
    <property type="entry name" value="SAM-dependent_MTases_sf"/>
</dbReference>
<comment type="catalytic activity">
    <reaction evidence="6">
        <text>L-lysyl-[protein] + 3 S-adenosyl-L-methionine = N(6),N(6),N(6)-trimethyl-L-lysyl-[protein] + 3 S-adenosyl-L-homocysteine + 3 H(+)</text>
        <dbReference type="Rhea" id="RHEA:54192"/>
        <dbReference type="Rhea" id="RHEA-COMP:9752"/>
        <dbReference type="Rhea" id="RHEA-COMP:13826"/>
        <dbReference type="ChEBI" id="CHEBI:15378"/>
        <dbReference type="ChEBI" id="CHEBI:29969"/>
        <dbReference type="ChEBI" id="CHEBI:57856"/>
        <dbReference type="ChEBI" id="CHEBI:59789"/>
        <dbReference type="ChEBI" id="CHEBI:61961"/>
    </reaction>
</comment>
<gene>
    <name evidence="6" type="primary">prmA</name>
    <name evidence="7" type="ORF">LEQ_2155</name>
</gene>
<dbReference type="InterPro" id="IPR050078">
    <property type="entry name" value="Ribosomal_L11_MeTrfase_PrmA"/>
</dbReference>
<organism evidence="7 8">
    <name type="scientific">Ligilactobacillus equi DPC 6820</name>
    <dbReference type="NCBI Taxonomy" id="1392007"/>
    <lineage>
        <taxon>Bacteria</taxon>
        <taxon>Bacillati</taxon>
        <taxon>Bacillota</taxon>
        <taxon>Bacilli</taxon>
        <taxon>Lactobacillales</taxon>
        <taxon>Lactobacillaceae</taxon>
        <taxon>Ligilactobacillus</taxon>
    </lineage>
</organism>
<accession>V7HV59</accession>
<dbReference type="Proteomes" id="UP000018559">
    <property type="component" value="Unassembled WGS sequence"/>
</dbReference>
<evidence type="ECO:0000256" key="3">
    <source>
        <dbReference type="ARBA" id="ARBA00022603"/>
    </source>
</evidence>
<feature type="binding site" evidence="6">
    <location>
        <position position="140"/>
    </location>
    <ligand>
        <name>S-adenosyl-L-methionine</name>
        <dbReference type="ChEBI" id="CHEBI:59789"/>
    </ligand>
</feature>
<dbReference type="GO" id="GO:0005840">
    <property type="term" value="C:ribosome"/>
    <property type="evidence" value="ECO:0007669"/>
    <property type="project" value="UniProtKB-KW"/>
</dbReference>
<evidence type="ECO:0000313" key="7">
    <source>
        <dbReference type="EMBL" id="ETA73150.1"/>
    </source>
</evidence>
<dbReference type="PANTHER" id="PTHR43648:SF1">
    <property type="entry name" value="ELECTRON TRANSFER FLAVOPROTEIN BETA SUBUNIT LYSINE METHYLTRANSFERASE"/>
    <property type="match status" value="1"/>
</dbReference>
<proteinExistence type="inferred from homology"/>
<reference evidence="7 8" key="1">
    <citation type="journal article" date="2014" name="Genome Announc.">
        <title>The Genome of the Predominant Equine Lactobacillus Species, Lactobacillus equi, Is Reflective of Its Lifestyle Adaptations to an Herbivorous Host.</title>
        <authorList>
            <person name="O'Donnell M.M."/>
            <person name="Harris H.M."/>
            <person name="O'Toole P.W."/>
            <person name="Ross R.P."/>
        </authorList>
    </citation>
    <scope>NUCLEOTIDE SEQUENCE [LARGE SCALE GENOMIC DNA]</scope>
    <source>
        <strain evidence="7 8">DPC 6820</strain>
    </source>
</reference>
<comment type="caution">
    <text evidence="7">The sequence shown here is derived from an EMBL/GenBank/DDBJ whole genome shotgun (WGS) entry which is preliminary data.</text>
</comment>
<dbReference type="Pfam" id="PF06325">
    <property type="entry name" value="PrmA"/>
    <property type="match status" value="1"/>
</dbReference>
<evidence type="ECO:0000256" key="5">
    <source>
        <dbReference type="ARBA" id="ARBA00022691"/>
    </source>
</evidence>
<dbReference type="Gene3D" id="3.40.50.150">
    <property type="entry name" value="Vaccinia Virus protein VP39"/>
    <property type="match status" value="1"/>
</dbReference>
<keyword evidence="5 6" id="KW-0949">S-adenosyl-L-methionine</keyword>
<evidence type="ECO:0000256" key="4">
    <source>
        <dbReference type="ARBA" id="ARBA00022679"/>
    </source>
</evidence>
<evidence type="ECO:0000313" key="8">
    <source>
        <dbReference type="Proteomes" id="UP000018559"/>
    </source>
</evidence>
<dbReference type="EC" id="2.1.1.-" evidence="6"/>
<protein>
    <recommendedName>
        <fullName evidence="6">Ribosomal protein L11 methyltransferase</fullName>
        <shortName evidence="6">L11 Mtase</shortName>
        <ecNumber evidence="6">2.1.1.-</ecNumber>
    </recommendedName>
</protein>
<dbReference type="HAMAP" id="MF_00735">
    <property type="entry name" value="Methyltr_PrmA"/>
    <property type="match status" value="1"/>
</dbReference>